<reference evidence="1" key="1">
    <citation type="journal article" date="2004" name="Nat. Biotechnol.">
        <title>Complete genome sequence of the metabolically versatile photosynthetic bacterium Rhodopseudomonas palustris.</title>
        <authorList>
            <person name="Larimer F.W."/>
            <person name="Chain P."/>
            <person name="Hauser L."/>
            <person name="Lamerdin J."/>
            <person name="Malfatti S."/>
            <person name="Do L."/>
            <person name="Land M.L."/>
            <person name="Pelletier D.A."/>
            <person name="Beatty J.T."/>
            <person name="Lang A.S."/>
            <person name="Tabita F.R."/>
            <person name="Gibson J.L."/>
            <person name="Hanson T.E."/>
            <person name="Bobst C."/>
            <person name="Torres J.L."/>
            <person name="Peres C."/>
            <person name="Harrison F.H."/>
            <person name="Gibson J."/>
            <person name="Harwood C.S."/>
        </authorList>
    </citation>
    <scope>NUCLEOTIDE SEQUENCE [LARGE SCALE GENOMIC DNA]</scope>
    <source>
        <strain evidence="1">CGA009</strain>
    </source>
</reference>
<organism evidence="1">
    <name type="scientific">Rhodopseudomonas palustris (strain ATCC BAA-98 / CGA009)</name>
    <dbReference type="NCBI Taxonomy" id="258594"/>
    <lineage>
        <taxon>Bacteria</taxon>
        <taxon>Pseudomonadati</taxon>
        <taxon>Pseudomonadota</taxon>
        <taxon>Alphaproteobacteria</taxon>
        <taxon>Hyphomicrobiales</taxon>
        <taxon>Nitrobacteraceae</taxon>
        <taxon>Rhodopseudomonas</taxon>
    </lineage>
</organism>
<dbReference type="EMBL" id="BX572604">
    <property type="protein sequence ID" value="CAE28879.1"/>
    <property type="molecule type" value="Genomic_DNA"/>
</dbReference>
<dbReference type="HOGENOM" id="CLU_2481264_0_0_5"/>
<gene>
    <name evidence="1" type="ordered locus">RPA3438</name>
</gene>
<dbReference type="AlphaFoldDB" id="Q6N4A1"/>
<sequence length="87" mass="9432">MSAMLVRPGAVFNESIEDRSCLAFRIAGQLGSLAARELAAKYGFAQQRPVALGILLAQVSSSHQISMRRCISAVRKGSPERRSGRRS</sequence>
<protein>
    <submittedName>
        <fullName evidence="1">Uncharacterized protein</fullName>
    </submittedName>
</protein>
<name>Q6N4A1_RHOPA</name>
<proteinExistence type="predicted"/>
<accession>Q6N4A1</accession>
<evidence type="ECO:0000313" key="1">
    <source>
        <dbReference type="EMBL" id="CAE28879.1"/>
    </source>
</evidence>